<feature type="transmembrane region" description="Helical" evidence="1">
    <location>
        <begin position="46"/>
        <end position="69"/>
    </location>
</feature>
<comment type="caution">
    <text evidence="2">The sequence shown here is derived from an EMBL/GenBank/DDBJ whole genome shotgun (WGS) entry which is preliminary data.</text>
</comment>
<keyword evidence="3" id="KW-1185">Reference proteome</keyword>
<proteinExistence type="predicted"/>
<reference evidence="2 3" key="1">
    <citation type="journal article" date="2019" name="Stand. Genomic Sci.">
        <title>Draft Whole-Genome Sequence of a Novel Chryseobacterium viscerum Strain Isolated from Fresh Water at Dripping Springs, New Mexico.</title>
        <authorList>
            <person name="Kyndt J.A."/>
            <person name="Moore T.C."/>
        </authorList>
    </citation>
    <scope>NUCLEOTIDE SEQUENCE [LARGE SCALE GENOMIC DNA]</scope>
    <source>
        <strain evidence="2 3">DPS</strain>
    </source>
</reference>
<dbReference type="EMBL" id="VTPV01000015">
    <property type="protein sequence ID" value="KAB1228869.1"/>
    <property type="molecule type" value="Genomic_DNA"/>
</dbReference>
<feature type="transmembrane region" description="Helical" evidence="1">
    <location>
        <begin position="117"/>
        <end position="137"/>
    </location>
</feature>
<sequence>MDVRKRIPLFSLLIFIVSLCFTAFKVEDMGEIKDYKSFETFLIGPISFLGGGLFEFLVWTANIWFFIAVIFCYKKYFLISLILATIAFLVAGTFFFWKEILAAENGRMGRIYGLETGYFLWIASITFLIVGSLYLSIKSKLNNPKISS</sequence>
<keyword evidence="1" id="KW-0812">Transmembrane</keyword>
<evidence type="ECO:0000313" key="3">
    <source>
        <dbReference type="Proteomes" id="UP000326384"/>
    </source>
</evidence>
<dbReference type="Proteomes" id="UP000326384">
    <property type="component" value="Unassembled WGS sequence"/>
</dbReference>
<keyword evidence="1" id="KW-0472">Membrane</keyword>
<evidence type="ECO:0000256" key="1">
    <source>
        <dbReference type="SAM" id="Phobius"/>
    </source>
</evidence>
<gene>
    <name evidence="2" type="ORF">F8D52_20215</name>
</gene>
<feature type="transmembrane region" description="Helical" evidence="1">
    <location>
        <begin position="7"/>
        <end position="26"/>
    </location>
</feature>
<name>A0A5N4BKB6_9FLAO</name>
<feature type="transmembrane region" description="Helical" evidence="1">
    <location>
        <begin position="76"/>
        <end position="97"/>
    </location>
</feature>
<protein>
    <recommendedName>
        <fullName evidence="4">DoxX family protein</fullName>
    </recommendedName>
</protein>
<evidence type="ECO:0000313" key="2">
    <source>
        <dbReference type="EMBL" id="KAB1228869.1"/>
    </source>
</evidence>
<evidence type="ECO:0008006" key="4">
    <source>
        <dbReference type="Google" id="ProtNLM"/>
    </source>
</evidence>
<dbReference type="RefSeq" id="WP_152291102.1">
    <property type="nucleotide sequence ID" value="NZ_VTPV01000015.1"/>
</dbReference>
<accession>A0A5N4BKB6</accession>
<keyword evidence="1" id="KW-1133">Transmembrane helix</keyword>
<organism evidence="2 3">
    <name type="scientific">Chryseobacterium viscerum</name>
    <dbReference type="NCBI Taxonomy" id="1037377"/>
    <lineage>
        <taxon>Bacteria</taxon>
        <taxon>Pseudomonadati</taxon>
        <taxon>Bacteroidota</taxon>
        <taxon>Flavobacteriia</taxon>
        <taxon>Flavobacteriales</taxon>
        <taxon>Weeksellaceae</taxon>
        <taxon>Chryseobacterium group</taxon>
        <taxon>Chryseobacterium</taxon>
    </lineage>
</organism>